<keyword evidence="2" id="KW-1185">Reference proteome</keyword>
<dbReference type="GeneID" id="36346883"/>
<evidence type="ECO:0000313" key="2">
    <source>
        <dbReference type="Proteomes" id="UP000019149"/>
    </source>
</evidence>
<proteinExistence type="predicted"/>
<evidence type="ECO:0000313" key="1">
    <source>
        <dbReference type="EMBL" id="EUB53973.1"/>
    </source>
</evidence>
<sequence length="113" mass="12258">MVYSIARWQYSSVEGGKLQAVAQSAPLVQLHAPSSQPSMLQPNSWAQVQLLLTWTSSMINEAGSANAKDHAPIFIKTASFNNAKILVEDNVEAAFEGSLNNVENQRSSVKPSQ</sequence>
<dbReference type="Proteomes" id="UP000019149">
    <property type="component" value="Unassembled WGS sequence"/>
</dbReference>
<gene>
    <name evidence="1" type="ORF">EGR_11170</name>
</gene>
<dbReference type="RefSeq" id="XP_024345169.1">
    <property type="nucleotide sequence ID" value="XM_024500417.1"/>
</dbReference>
<comment type="caution">
    <text evidence="1">The sequence shown here is derived from an EMBL/GenBank/DDBJ whole genome shotgun (WGS) entry which is preliminary data.</text>
</comment>
<dbReference type="CTD" id="36346883"/>
<dbReference type="KEGG" id="egl:EGR_11170"/>
<protein>
    <submittedName>
        <fullName evidence="1">Uncharacterized protein</fullName>
    </submittedName>
</protein>
<reference evidence="1 2" key="1">
    <citation type="journal article" date="2013" name="Nat. Genet.">
        <title>The genome of the hydatid tapeworm Echinococcus granulosus.</title>
        <authorList>
            <person name="Zheng H."/>
            <person name="Zhang W."/>
            <person name="Zhang L."/>
            <person name="Zhang Z."/>
            <person name="Li J."/>
            <person name="Lu G."/>
            <person name="Zhu Y."/>
            <person name="Wang Y."/>
            <person name="Huang Y."/>
            <person name="Liu J."/>
            <person name="Kang H."/>
            <person name="Chen J."/>
            <person name="Wang L."/>
            <person name="Chen A."/>
            <person name="Yu S."/>
            <person name="Gao Z."/>
            <person name="Jin L."/>
            <person name="Gu W."/>
            <person name="Wang Z."/>
            <person name="Zhao L."/>
            <person name="Shi B."/>
            <person name="Wen H."/>
            <person name="Lin R."/>
            <person name="Jones M.K."/>
            <person name="Brejova B."/>
            <person name="Vinar T."/>
            <person name="Zhao G."/>
            <person name="McManus D.P."/>
            <person name="Chen Z."/>
            <person name="Zhou Y."/>
            <person name="Wang S."/>
        </authorList>
    </citation>
    <scope>NUCLEOTIDE SEQUENCE [LARGE SCALE GENOMIC DNA]</scope>
</reference>
<organism evidence="1 2">
    <name type="scientific">Echinococcus granulosus</name>
    <name type="common">Hydatid tapeworm</name>
    <dbReference type="NCBI Taxonomy" id="6210"/>
    <lineage>
        <taxon>Eukaryota</taxon>
        <taxon>Metazoa</taxon>
        <taxon>Spiralia</taxon>
        <taxon>Lophotrochozoa</taxon>
        <taxon>Platyhelminthes</taxon>
        <taxon>Cestoda</taxon>
        <taxon>Eucestoda</taxon>
        <taxon>Cyclophyllidea</taxon>
        <taxon>Taeniidae</taxon>
        <taxon>Echinococcus</taxon>
        <taxon>Echinococcus granulosus group</taxon>
    </lineage>
</organism>
<accession>W6TZ33</accession>
<dbReference type="AlphaFoldDB" id="W6TZ33"/>
<dbReference type="EMBL" id="APAU02000443">
    <property type="protein sequence ID" value="EUB53973.1"/>
    <property type="molecule type" value="Genomic_DNA"/>
</dbReference>
<name>W6TZ33_ECHGR</name>